<protein>
    <recommendedName>
        <fullName evidence="6">SAM-dependent MTase RsmB/NOP-type domain-containing protein</fullName>
    </recommendedName>
</protein>
<keyword evidence="2 5" id="KW-0808">Transferase</keyword>
<dbReference type="PANTHER" id="PTHR22807:SF4">
    <property type="entry name" value="28S RRNA (CYTOSINE-C(5))-METHYLTRANSFERASE"/>
    <property type="match status" value="1"/>
</dbReference>
<accession>G8JRP6</accession>
<feature type="binding site" evidence="5">
    <location>
        <position position="336"/>
    </location>
    <ligand>
        <name>S-adenosyl-L-methionine</name>
        <dbReference type="ChEBI" id="CHEBI:59789"/>
    </ligand>
</feature>
<dbReference type="KEGG" id="erc:Ecym_3325"/>
<sequence length="496" mass="56725">MISKQFSAQDILKMEFYRDSSWVLEYIEQEFSKNSRISGSLQTLVLRSCKRYKLKTNPKHIYAIVSSCWKYKMYLEKIIKNSGLLADVPLKKGEPVFSKTTIMLLVHDLLLSKNKRIHMGKHPIKAFVLKRQVRLSGEFKKMLVKLKVKSLSELVEDNDADMSPVRWIRINPFRCQGKVDDVLKELRKKFPKQVDDWTQIVPGSIYRDEYIPNLYGVHPSDKITSHELYKRGKIIIQDRASCFPAYILNPTPHDVVIDACSAPGNKTTHIAAHIFPDGNASDVKIYAFERDAKRAEILEKMVTSAGCESCIQISVGDFTQLAKPQMFKDVTGFILDPSCSGSGIFGRQSVDLANKSKLAEKVPNEVFEEQDPKEMEQNELYKTRLAKLSSFQFQIVKHAMSFPNAKKLVYSTCSIHAEENERVVIDLLLDQNIKQYGWKVAKRDSVIPAWQRRGILSEFEEVFPHEQAQELADGCIRALPKEDGGIGFFAVCFERE</sequence>
<dbReference type="STRING" id="931890.G8JRP6"/>
<dbReference type="Gene3D" id="3.40.50.150">
    <property type="entry name" value="Vaccinia Virus protein VP39"/>
    <property type="match status" value="1"/>
</dbReference>
<evidence type="ECO:0000256" key="3">
    <source>
        <dbReference type="ARBA" id="ARBA00022691"/>
    </source>
</evidence>
<dbReference type="eggNOG" id="KOG2360">
    <property type="taxonomic scope" value="Eukaryota"/>
</dbReference>
<feature type="active site" description="Nucleophile" evidence="5">
    <location>
        <position position="413"/>
    </location>
</feature>
<feature type="binding site" evidence="5">
    <location>
        <position position="317"/>
    </location>
    <ligand>
        <name>S-adenosyl-L-methionine</name>
        <dbReference type="ChEBI" id="CHEBI:59789"/>
    </ligand>
</feature>
<dbReference type="GO" id="GO:0009383">
    <property type="term" value="F:rRNA (cytosine-C5-)-methyltransferase activity"/>
    <property type="evidence" value="ECO:0007669"/>
    <property type="project" value="EnsemblFungi"/>
</dbReference>
<dbReference type="FunCoup" id="G8JRP6">
    <property type="interactions" value="525"/>
</dbReference>
<keyword evidence="1 5" id="KW-0489">Methyltransferase</keyword>
<dbReference type="FunFam" id="3.40.50.150:FF:000496">
    <property type="entry name" value="Chromosome 21, whole genome shotgun sequence"/>
    <property type="match status" value="1"/>
</dbReference>
<dbReference type="Pfam" id="PF01189">
    <property type="entry name" value="Methyltr_RsmB-F"/>
    <property type="match status" value="1"/>
</dbReference>
<keyword evidence="3 5" id="KW-0949">S-adenosyl-L-methionine</keyword>
<keyword evidence="4 5" id="KW-0694">RNA-binding</keyword>
<proteinExistence type="inferred from homology"/>
<dbReference type="GO" id="GO:0005730">
    <property type="term" value="C:nucleolus"/>
    <property type="evidence" value="ECO:0007669"/>
    <property type="project" value="EnsemblFungi"/>
</dbReference>
<evidence type="ECO:0000256" key="4">
    <source>
        <dbReference type="ARBA" id="ARBA00022884"/>
    </source>
</evidence>
<feature type="domain" description="SAM-dependent MTase RsmB/NOP-type" evidence="6">
    <location>
        <begin position="156"/>
        <end position="496"/>
    </location>
</feature>
<dbReference type="PANTHER" id="PTHR22807">
    <property type="entry name" value="NOP2 YEAST -RELATED NOL1/NOP2/FMU SUN DOMAIN-CONTAINING"/>
    <property type="match status" value="1"/>
</dbReference>
<dbReference type="InterPro" id="IPR048889">
    <property type="entry name" value="NSUN5_RCM1_N"/>
</dbReference>
<dbReference type="GO" id="GO:0003723">
    <property type="term" value="F:RNA binding"/>
    <property type="evidence" value="ECO:0007669"/>
    <property type="project" value="UniProtKB-UniRule"/>
</dbReference>
<dbReference type="OrthoDB" id="435282at2759"/>
<dbReference type="PRINTS" id="PR02008">
    <property type="entry name" value="RCMTFAMILY"/>
</dbReference>
<dbReference type="EMBL" id="CP002499">
    <property type="protein sequence ID" value="AET38815.1"/>
    <property type="molecule type" value="Genomic_DNA"/>
</dbReference>
<dbReference type="SUPFAM" id="SSF53335">
    <property type="entry name" value="S-adenosyl-L-methionine-dependent methyltransferases"/>
    <property type="match status" value="1"/>
</dbReference>
<dbReference type="Proteomes" id="UP000006790">
    <property type="component" value="Chromosome 3"/>
</dbReference>
<keyword evidence="8" id="KW-1185">Reference proteome</keyword>
<dbReference type="InParanoid" id="G8JRP6"/>
<organism evidence="7 8">
    <name type="scientific">Eremothecium cymbalariae (strain CBS 270.75 / DBVPG 7215 / KCTC 17166 / NRRL Y-17582)</name>
    <name type="common">Yeast</name>
    <dbReference type="NCBI Taxonomy" id="931890"/>
    <lineage>
        <taxon>Eukaryota</taxon>
        <taxon>Fungi</taxon>
        <taxon>Dikarya</taxon>
        <taxon>Ascomycota</taxon>
        <taxon>Saccharomycotina</taxon>
        <taxon>Saccharomycetes</taxon>
        <taxon>Saccharomycetales</taxon>
        <taxon>Saccharomycetaceae</taxon>
        <taxon>Eremothecium</taxon>
    </lineage>
</organism>
<dbReference type="InterPro" id="IPR023267">
    <property type="entry name" value="RCMT"/>
</dbReference>
<evidence type="ECO:0000259" key="6">
    <source>
        <dbReference type="PROSITE" id="PS51686"/>
    </source>
</evidence>
<evidence type="ECO:0000313" key="7">
    <source>
        <dbReference type="EMBL" id="AET38815.1"/>
    </source>
</evidence>
<name>G8JRP6_ERECY</name>
<feature type="binding site" evidence="5">
    <location>
        <begin position="260"/>
        <end position="266"/>
    </location>
    <ligand>
        <name>S-adenosyl-L-methionine</name>
        <dbReference type="ChEBI" id="CHEBI:59789"/>
    </ligand>
</feature>
<dbReference type="AlphaFoldDB" id="G8JRP6"/>
<evidence type="ECO:0000313" key="8">
    <source>
        <dbReference type="Proteomes" id="UP000006790"/>
    </source>
</evidence>
<reference evidence="8" key="1">
    <citation type="journal article" date="2012" name="G3 (Bethesda)">
        <title>Pichia sorbitophila, an interspecies yeast hybrid reveals early steps of genome resolution following polyploidization.</title>
        <authorList>
            <person name="Leh Louis V."/>
            <person name="Despons L."/>
            <person name="Friedrich A."/>
            <person name="Martin T."/>
            <person name="Durrens P."/>
            <person name="Casaregola S."/>
            <person name="Neuveglise C."/>
            <person name="Fairhead C."/>
            <person name="Marck C."/>
            <person name="Cruz J.A."/>
            <person name="Straub M.L."/>
            <person name="Kugler V."/>
            <person name="Sacerdot C."/>
            <person name="Uzunov Z."/>
            <person name="Thierry A."/>
            <person name="Weiss S."/>
            <person name="Bleykasten C."/>
            <person name="De Montigny J."/>
            <person name="Jacques N."/>
            <person name="Jung P."/>
            <person name="Lemaire M."/>
            <person name="Mallet S."/>
            <person name="Morel G."/>
            <person name="Richard G.F."/>
            <person name="Sarkar A."/>
            <person name="Savel G."/>
            <person name="Schacherer J."/>
            <person name="Seret M.L."/>
            <person name="Talla E."/>
            <person name="Samson G."/>
            <person name="Jubin C."/>
            <person name="Poulain J."/>
            <person name="Vacherie B."/>
            <person name="Barbe V."/>
            <person name="Pelletier E."/>
            <person name="Sherman D.J."/>
            <person name="Westhof E."/>
            <person name="Weissenbach J."/>
            <person name="Baret P.V."/>
            <person name="Wincker P."/>
            <person name="Gaillardin C."/>
            <person name="Dujon B."/>
            <person name="Souciet J.L."/>
        </authorList>
    </citation>
    <scope>NUCLEOTIDE SEQUENCE [LARGE SCALE GENOMIC DNA]</scope>
    <source>
        <strain evidence="8">CBS 270.75 / DBVPG 7215 / KCTC 17166 / NRRL Y-17582</strain>
    </source>
</reference>
<feature type="binding site" evidence="5">
    <location>
        <position position="289"/>
    </location>
    <ligand>
        <name>S-adenosyl-L-methionine</name>
        <dbReference type="ChEBI" id="CHEBI:59789"/>
    </ligand>
</feature>
<dbReference type="GeneID" id="11468911"/>
<dbReference type="InterPro" id="IPR001678">
    <property type="entry name" value="MeTrfase_RsmB-F_NOP2_dom"/>
</dbReference>
<comment type="similarity">
    <text evidence="5">Belongs to the class I-like SAM-binding methyltransferase superfamily. RsmB/NOP family.</text>
</comment>
<dbReference type="HOGENOM" id="CLU_005316_7_4_1"/>
<dbReference type="InterPro" id="IPR049560">
    <property type="entry name" value="MeTrfase_RsmB-F_NOP2_cat"/>
</dbReference>
<dbReference type="Gene3D" id="3.30.70.1170">
    <property type="entry name" value="Sun protein, domain 3"/>
    <property type="match status" value="1"/>
</dbReference>
<gene>
    <name evidence="7" type="ordered locus">Ecym_3325</name>
</gene>
<dbReference type="Pfam" id="PF21153">
    <property type="entry name" value="NSUN5_N"/>
    <property type="match status" value="1"/>
</dbReference>
<dbReference type="InterPro" id="IPR029063">
    <property type="entry name" value="SAM-dependent_MTases_sf"/>
</dbReference>
<dbReference type="OMA" id="SFKSRIY"/>
<dbReference type="GO" id="GO:0070475">
    <property type="term" value="P:rRNA base methylation"/>
    <property type="evidence" value="ECO:0007669"/>
    <property type="project" value="EnsemblFungi"/>
</dbReference>
<dbReference type="RefSeq" id="XP_003645632.1">
    <property type="nucleotide sequence ID" value="XM_003645584.1"/>
</dbReference>
<evidence type="ECO:0000256" key="5">
    <source>
        <dbReference type="PROSITE-ProRule" id="PRU01023"/>
    </source>
</evidence>
<evidence type="ECO:0000256" key="2">
    <source>
        <dbReference type="ARBA" id="ARBA00022679"/>
    </source>
</evidence>
<evidence type="ECO:0000256" key="1">
    <source>
        <dbReference type="ARBA" id="ARBA00022603"/>
    </source>
</evidence>
<dbReference type="PROSITE" id="PS51686">
    <property type="entry name" value="SAM_MT_RSMB_NOP"/>
    <property type="match status" value="1"/>
</dbReference>